<dbReference type="AlphaFoldDB" id="A0AAU7DW10"/>
<evidence type="ECO:0000313" key="1">
    <source>
        <dbReference type="EMBL" id="XBH21519.1"/>
    </source>
</evidence>
<protein>
    <submittedName>
        <fullName evidence="1">Dimethylargininase</fullName>
        <ecNumber evidence="1">3.5.3.18</ecNumber>
    </submittedName>
</protein>
<dbReference type="SUPFAM" id="SSF55909">
    <property type="entry name" value="Pentein"/>
    <property type="match status" value="1"/>
</dbReference>
<sequence>MNPTPIRSAQPRTVLMCRPEFFTVSYAINPWMDPAQPPDTALAVKQWEALRRTYLDLGFTVRLIDPAPGLPDMVYTANGGFVAGGIAYGARFAYPQREAEQDLFLAWFANNGLRPVAPSFNSEGEGDILLVGGRLLAGYGFRSDPQSHAELADVFDRPVLPLRLIDPLFYHLDTALTVLDPTPGASGPQIAYLPSAFDQASLNLLKTHFPQALKVSAASAHEFGLNAFSDGLHVVTSPGATDFHLLLRAAGFEPVLVELSELRRGGGSIKCCTLELRS</sequence>
<dbReference type="Gene3D" id="3.75.10.10">
    <property type="entry name" value="L-arginine/glycine Amidinotransferase, Chain A"/>
    <property type="match status" value="1"/>
</dbReference>
<dbReference type="PANTHER" id="PTHR47271:SF2">
    <property type="entry name" value="ARGININE DEIMINASE"/>
    <property type="match status" value="1"/>
</dbReference>
<dbReference type="GO" id="GO:0019546">
    <property type="term" value="P:L-arginine deiminase pathway"/>
    <property type="evidence" value="ECO:0007669"/>
    <property type="project" value="TreeGrafter"/>
</dbReference>
<accession>A0AAU7DW10</accession>
<gene>
    <name evidence="1" type="primary">ddaH</name>
    <name evidence="1" type="ORF">V5R04_15115</name>
</gene>
<dbReference type="EC" id="3.5.3.18" evidence="1"/>
<dbReference type="GO" id="GO:0016990">
    <property type="term" value="F:arginine deiminase activity"/>
    <property type="evidence" value="ECO:0007669"/>
    <property type="project" value="TreeGrafter"/>
</dbReference>
<proteinExistence type="predicted"/>
<reference evidence="1" key="1">
    <citation type="submission" date="2024-02" db="EMBL/GenBank/DDBJ databases">
        <title>Tomenella chthoni gen. nov. sp. nov., a member of the family Jonesiaceae isolated from bat guano.</title>
        <authorList>
            <person name="Miller S.L."/>
            <person name="King J."/>
            <person name="Sankaranarayanan K."/>
            <person name="Lawson P.A."/>
        </authorList>
    </citation>
    <scope>NUCLEOTIDE SEQUENCE</scope>
    <source>
        <strain evidence="1">BS-20</strain>
    </source>
</reference>
<keyword evidence="1" id="KW-0378">Hydrolase</keyword>
<name>A0AAU7DW10_9MICO</name>
<dbReference type="PANTHER" id="PTHR47271">
    <property type="entry name" value="ARGININE DEIMINASE"/>
    <property type="match status" value="1"/>
</dbReference>
<dbReference type="NCBIfam" id="NF045659">
    <property type="entry name" value="DiMArgaseDdahMtb"/>
    <property type="match status" value="1"/>
</dbReference>
<dbReference type="GO" id="GO:0016403">
    <property type="term" value="F:dimethylargininase activity"/>
    <property type="evidence" value="ECO:0007669"/>
    <property type="project" value="UniProtKB-EC"/>
</dbReference>
<organism evidence="1">
    <name type="scientific">Jonesiaceae bacterium BS-20</name>
    <dbReference type="NCBI Taxonomy" id="3120821"/>
    <lineage>
        <taxon>Bacteria</taxon>
        <taxon>Bacillati</taxon>
        <taxon>Actinomycetota</taxon>
        <taxon>Actinomycetes</taxon>
        <taxon>Micrococcales</taxon>
        <taxon>Jonesiaceae</taxon>
    </lineage>
</organism>
<dbReference type="EMBL" id="CP146203">
    <property type="protein sequence ID" value="XBH21519.1"/>
    <property type="molecule type" value="Genomic_DNA"/>
</dbReference>